<keyword evidence="3" id="KW-1185">Reference proteome</keyword>
<reference evidence="3" key="1">
    <citation type="journal article" date="2019" name="Int. J. Syst. Evol. Microbiol.">
        <title>The Global Catalogue of Microorganisms (GCM) 10K type strain sequencing project: providing services to taxonomists for standard genome sequencing and annotation.</title>
        <authorList>
            <consortium name="The Broad Institute Genomics Platform"/>
            <consortium name="The Broad Institute Genome Sequencing Center for Infectious Disease"/>
            <person name="Wu L."/>
            <person name="Ma J."/>
        </authorList>
    </citation>
    <scope>NUCLEOTIDE SEQUENCE [LARGE SCALE GENOMIC DNA]</scope>
    <source>
        <strain evidence="3">YIM 94188</strain>
    </source>
</reference>
<accession>A0ABW0ZH87</accession>
<feature type="region of interest" description="Disordered" evidence="1">
    <location>
        <begin position="1"/>
        <end position="32"/>
    </location>
</feature>
<proteinExistence type="predicted"/>
<evidence type="ECO:0000313" key="3">
    <source>
        <dbReference type="Proteomes" id="UP001596072"/>
    </source>
</evidence>
<name>A0ABW0ZH87_9ACTN</name>
<dbReference type="EMBL" id="JBHSNS010000005">
    <property type="protein sequence ID" value="MFC5729692.1"/>
    <property type="molecule type" value="Genomic_DNA"/>
</dbReference>
<comment type="caution">
    <text evidence="2">The sequence shown here is derived from an EMBL/GenBank/DDBJ whole genome shotgun (WGS) entry which is preliminary data.</text>
</comment>
<evidence type="ECO:0000313" key="2">
    <source>
        <dbReference type="EMBL" id="MFC5729692.1"/>
    </source>
</evidence>
<gene>
    <name evidence="2" type="ORF">ACFPQB_12250</name>
</gene>
<organism evidence="2 3">
    <name type="scientific">Nocardioides vastitatis</name>
    <dbReference type="NCBI Taxonomy" id="2568655"/>
    <lineage>
        <taxon>Bacteria</taxon>
        <taxon>Bacillati</taxon>
        <taxon>Actinomycetota</taxon>
        <taxon>Actinomycetes</taxon>
        <taxon>Propionibacteriales</taxon>
        <taxon>Nocardioidaceae</taxon>
        <taxon>Nocardioides</taxon>
    </lineage>
</organism>
<protein>
    <submittedName>
        <fullName evidence="2">Uncharacterized protein</fullName>
    </submittedName>
</protein>
<dbReference type="RefSeq" id="WP_168798350.1">
    <property type="nucleotide sequence ID" value="NZ_JBHSNS010000005.1"/>
</dbReference>
<dbReference type="Proteomes" id="UP001596072">
    <property type="component" value="Unassembled WGS sequence"/>
</dbReference>
<evidence type="ECO:0000256" key="1">
    <source>
        <dbReference type="SAM" id="MobiDB-lite"/>
    </source>
</evidence>
<feature type="compositionally biased region" description="Basic and acidic residues" evidence="1">
    <location>
        <begin position="10"/>
        <end position="32"/>
    </location>
</feature>
<sequence length="54" mass="6015">MFTTASSRPTHADATEWGPAKHDPDHPLRRASADKIALFAVDLRDGDDRRPDDN</sequence>